<keyword evidence="5" id="KW-1185">Reference proteome</keyword>
<dbReference type="GO" id="GO:0003677">
    <property type="term" value="F:DNA binding"/>
    <property type="evidence" value="ECO:0007669"/>
    <property type="project" value="UniProtKB-UniRule"/>
</dbReference>
<dbReference type="Proteomes" id="UP000315842">
    <property type="component" value="Unassembled WGS sequence"/>
</dbReference>
<evidence type="ECO:0000259" key="3">
    <source>
        <dbReference type="PROSITE" id="PS50977"/>
    </source>
</evidence>
<dbReference type="PROSITE" id="PS50977">
    <property type="entry name" value="HTH_TETR_2"/>
    <property type="match status" value="1"/>
</dbReference>
<evidence type="ECO:0000256" key="2">
    <source>
        <dbReference type="PROSITE-ProRule" id="PRU00335"/>
    </source>
</evidence>
<accession>A0A4Y3K6F9</accession>
<protein>
    <submittedName>
        <fullName evidence="4">TetR family transcriptional regulator</fullName>
    </submittedName>
</protein>
<dbReference type="Pfam" id="PF14278">
    <property type="entry name" value="TetR_C_8"/>
    <property type="match status" value="1"/>
</dbReference>
<dbReference type="EMBL" id="BJLP01000001">
    <property type="protein sequence ID" value="GEA79623.1"/>
    <property type="molecule type" value="Genomic_DNA"/>
</dbReference>
<dbReference type="InterPro" id="IPR001647">
    <property type="entry name" value="HTH_TetR"/>
</dbReference>
<dbReference type="AlphaFoldDB" id="A0A4Y3K6F9"/>
<evidence type="ECO:0000313" key="4">
    <source>
        <dbReference type="EMBL" id="GEA79623.1"/>
    </source>
</evidence>
<name>A0A4Y3K6F9_CELUD</name>
<evidence type="ECO:0000313" key="5">
    <source>
        <dbReference type="Proteomes" id="UP000315842"/>
    </source>
</evidence>
<feature type="domain" description="HTH tetR-type" evidence="3">
    <location>
        <begin position="36"/>
        <end position="96"/>
    </location>
</feature>
<reference evidence="4 5" key="1">
    <citation type="submission" date="2019-06" db="EMBL/GenBank/DDBJ databases">
        <title>Whole genome shotgun sequence of Cellulomonas uda NBRC 3747.</title>
        <authorList>
            <person name="Hosoyama A."/>
            <person name="Uohara A."/>
            <person name="Ohji S."/>
            <person name="Ichikawa N."/>
        </authorList>
    </citation>
    <scope>NUCLEOTIDE SEQUENCE [LARGE SCALE GENOMIC DNA]</scope>
    <source>
        <strain evidence="4 5">NBRC 3747</strain>
    </source>
</reference>
<dbReference type="InterPro" id="IPR009057">
    <property type="entry name" value="Homeodomain-like_sf"/>
</dbReference>
<feature type="DNA-binding region" description="H-T-H motif" evidence="2">
    <location>
        <begin position="59"/>
        <end position="78"/>
    </location>
</feature>
<gene>
    <name evidence="4" type="ORF">CUD01_00670</name>
</gene>
<comment type="caution">
    <text evidence="4">The sequence shown here is derived from an EMBL/GenBank/DDBJ whole genome shotgun (WGS) entry which is preliminary data.</text>
</comment>
<dbReference type="SUPFAM" id="SSF46689">
    <property type="entry name" value="Homeodomain-like"/>
    <property type="match status" value="1"/>
</dbReference>
<dbReference type="Gene3D" id="1.10.357.10">
    <property type="entry name" value="Tetracycline Repressor, domain 2"/>
    <property type="match status" value="1"/>
</dbReference>
<keyword evidence="1 2" id="KW-0238">DNA-binding</keyword>
<dbReference type="InterPro" id="IPR039532">
    <property type="entry name" value="TetR_C_Firmicutes"/>
</dbReference>
<organism evidence="4 5">
    <name type="scientific">Cellulomonas uda</name>
    <dbReference type="NCBI Taxonomy" id="1714"/>
    <lineage>
        <taxon>Bacteria</taxon>
        <taxon>Bacillati</taxon>
        <taxon>Actinomycetota</taxon>
        <taxon>Actinomycetes</taxon>
        <taxon>Micrococcales</taxon>
        <taxon>Cellulomonadaceae</taxon>
        <taxon>Cellulomonas</taxon>
    </lineage>
</organism>
<dbReference type="RefSeq" id="WP_244937589.1">
    <property type="nucleotide sequence ID" value="NZ_BJLP01000001.1"/>
</dbReference>
<evidence type="ECO:0000256" key="1">
    <source>
        <dbReference type="ARBA" id="ARBA00023125"/>
    </source>
</evidence>
<sequence>MTLDATLDVTLDATLDRSVDAGPDLALDPPRDERRPDARVALAAALKERLRTQPLARVTVTQLVRDCGLTRQAFYYHFHDVQDLAAWVFETEVAQLVHAEARHDSWADGLVRLLAYLRANRTSTEAVLDGLGRARLADFLFRQMRPVTDAVVREVGGGGPAQAADHALVVDFYTSAVVAVVLRWVVDGMVDDPYRLVGDVELILHGSVRESVERLDARARPRAR</sequence>
<proteinExistence type="predicted"/>